<protein>
    <submittedName>
        <fullName evidence="2">Lrp/AsnC family transcriptional regulator</fullName>
    </submittedName>
</protein>
<dbReference type="SUPFAM" id="SSF54909">
    <property type="entry name" value="Dimeric alpha+beta barrel"/>
    <property type="match status" value="1"/>
</dbReference>
<evidence type="ECO:0000313" key="2">
    <source>
        <dbReference type="EMBL" id="HHS00984.1"/>
    </source>
</evidence>
<evidence type="ECO:0000259" key="1">
    <source>
        <dbReference type="Pfam" id="PF01037"/>
    </source>
</evidence>
<dbReference type="SUPFAM" id="SSF46785">
    <property type="entry name" value="Winged helix' DNA-binding domain"/>
    <property type="match status" value="1"/>
</dbReference>
<dbReference type="AlphaFoldDB" id="A0A7C5UZZ0"/>
<proteinExistence type="predicted"/>
<dbReference type="InterPro" id="IPR011008">
    <property type="entry name" value="Dimeric_a/b-barrel"/>
</dbReference>
<name>A0A7C5UZZ0_9FIRM</name>
<gene>
    <name evidence="2" type="ORF">ENL71_00260</name>
</gene>
<dbReference type="Gene3D" id="3.30.70.920">
    <property type="match status" value="1"/>
</dbReference>
<reference evidence="2" key="1">
    <citation type="journal article" date="2020" name="mSystems">
        <title>Genome- and Community-Level Interaction Insights into Carbon Utilization and Element Cycling Functions of Hydrothermarchaeota in Hydrothermal Sediment.</title>
        <authorList>
            <person name="Zhou Z."/>
            <person name="Liu Y."/>
            <person name="Xu W."/>
            <person name="Pan J."/>
            <person name="Luo Z.H."/>
            <person name="Li M."/>
        </authorList>
    </citation>
    <scope>NUCLEOTIDE SEQUENCE [LARGE SCALE GENOMIC DNA]</scope>
    <source>
        <strain evidence="2">SpSt-102</strain>
    </source>
</reference>
<dbReference type="Gene3D" id="1.10.10.10">
    <property type="entry name" value="Winged helix-like DNA-binding domain superfamily/Winged helix DNA-binding domain"/>
    <property type="match status" value="1"/>
</dbReference>
<organism evidence="2">
    <name type="scientific">Caldicellulosiruptor owensensis</name>
    <dbReference type="NCBI Taxonomy" id="55205"/>
    <lineage>
        <taxon>Bacteria</taxon>
        <taxon>Bacillati</taxon>
        <taxon>Bacillota</taxon>
        <taxon>Bacillota incertae sedis</taxon>
        <taxon>Caldicellulosiruptorales</taxon>
        <taxon>Caldicellulosiruptoraceae</taxon>
        <taxon>Caldicellulosiruptor</taxon>
    </lineage>
</organism>
<dbReference type="InterPro" id="IPR050684">
    <property type="entry name" value="HTH-Siroheme_Decarb"/>
</dbReference>
<dbReference type="PANTHER" id="PTHR43413">
    <property type="entry name" value="TRANSCRIPTIONAL REGULATOR, ASNC FAMILY"/>
    <property type="match status" value="1"/>
</dbReference>
<dbReference type="SMART" id="SM00344">
    <property type="entry name" value="HTH_ASNC"/>
    <property type="match status" value="1"/>
</dbReference>
<dbReference type="Pfam" id="PF01037">
    <property type="entry name" value="AsnC_trans_reg"/>
    <property type="match status" value="1"/>
</dbReference>
<dbReference type="InterPro" id="IPR036388">
    <property type="entry name" value="WH-like_DNA-bd_sf"/>
</dbReference>
<accession>A0A7C5UZZ0</accession>
<dbReference type="InterPro" id="IPR019888">
    <property type="entry name" value="Tscrpt_reg_AsnC-like"/>
</dbReference>
<dbReference type="InterPro" id="IPR019887">
    <property type="entry name" value="Tscrpt_reg_AsnC/Lrp_C"/>
</dbReference>
<dbReference type="InterPro" id="IPR036390">
    <property type="entry name" value="WH_DNA-bd_sf"/>
</dbReference>
<comment type="caution">
    <text evidence="2">The sequence shown here is derived from an EMBL/GenBank/DDBJ whole genome shotgun (WGS) entry which is preliminary data.</text>
</comment>
<dbReference type="PANTHER" id="PTHR43413:SF7">
    <property type="entry name" value="HTH-TYPE TRANSCRIPTIONAL REGULATOR PTR2"/>
    <property type="match status" value="1"/>
</dbReference>
<dbReference type="EMBL" id="DRUZ01000005">
    <property type="protein sequence ID" value="HHS00984.1"/>
    <property type="molecule type" value="Genomic_DNA"/>
</dbReference>
<sequence>MSTEVKVLEILEQNPKLSAEEIAIMLGENKENIEKTIKKLEQDKVIVKYHTIVNWEKTEKEVVEAIVEVKVTPQRGFGYDAIAKRIYKFPEVKAVYLLSGDYDLHVVVEGKSMKDIAQFVGSKLAPLEYVLSTATHFIMKKYKDAGVILEDGEKDDREVITP</sequence>
<feature type="domain" description="Transcription regulator AsnC/Lrp ligand binding" evidence="1">
    <location>
        <begin position="67"/>
        <end position="140"/>
    </location>
</feature>